<dbReference type="AlphaFoldDB" id="A0A2T5YD96"/>
<evidence type="ECO:0000313" key="2">
    <source>
        <dbReference type="Proteomes" id="UP000244225"/>
    </source>
</evidence>
<evidence type="ECO:0000313" key="1">
    <source>
        <dbReference type="EMBL" id="PTX14475.1"/>
    </source>
</evidence>
<gene>
    <name evidence="1" type="ORF">C8N40_111140</name>
</gene>
<organism evidence="1 2">
    <name type="scientific">Pontibacter mucosus</name>
    <dbReference type="NCBI Taxonomy" id="1649266"/>
    <lineage>
        <taxon>Bacteria</taxon>
        <taxon>Pseudomonadati</taxon>
        <taxon>Bacteroidota</taxon>
        <taxon>Cytophagia</taxon>
        <taxon>Cytophagales</taxon>
        <taxon>Hymenobacteraceae</taxon>
        <taxon>Pontibacter</taxon>
    </lineage>
</organism>
<keyword evidence="2" id="KW-1185">Reference proteome</keyword>
<sequence length="95" mass="10983">MVYTGYGYHFCRILDDCTPYTLETMNEIALTTTIHVDPDLTRFVKSTSREHEEVGTGEMIPAKSSCYKVAWRYDKRLMSGYMTKANYHKLTGTNQ</sequence>
<reference evidence="1 2" key="1">
    <citation type="submission" date="2018-04" db="EMBL/GenBank/DDBJ databases">
        <title>Genomic Encyclopedia of Archaeal and Bacterial Type Strains, Phase II (KMG-II): from individual species to whole genera.</title>
        <authorList>
            <person name="Goeker M."/>
        </authorList>
    </citation>
    <scope>NUCLEOTIDE SEQUENCE [LARGE SCALE GENOMIC DNA]</scope>
    <source>
        <strain evidence="1 2">DSM 100162</strain>
    </source>
</reference>
<protein>
    <submittedName>
        <fullName evidence="1">Uncharacterized protein</fullName>
    </submittedName>
</protein>
<dbReference type="Proteomes" id="UP000244225">
    <property type="component" value="Unassembled WGS sequence"/>
</dbReference>
<comment type="caution">
    <text evidence="1">The sequence shown here is derived from an EMBL/GenBank/DDBJ whole genome shotgun (WGS) entry which is preliminary data.</text>
</comment>
<accession>A0A2T5YD96</accession>
<name>A0A2T5YD96_9BACT</name>
<proteinExistence type="predicted"/>
<dbReference type="EMBL" id="QBKI01000011">
    <property type="protein sequence ID" value="PTX14475.1"/>
    <property type="molecule type" value="Genomic_DNA"/>
</dbReference>